<feature type="compositionally biased region" description="Basic and acidic residues" evidence="1">
    <location>
        <begin position="163"/>
        <end position="172"/>
    </location>
</feature>
<proteinExistence type="predicted"/>
<keyword evidence="4" id="KW-1185">Reference proteome</keyword>
<evidence type="ECO:0000313" key="3">
    <source>
        <dbReference type="EMBL" id="CAH2256048.1"/>
    </source>
</evidence>
<evidence type="ECO:0000313" key="4">
    <source>
        <dbReference type="Proteomes" id="UP001295444"/>
    </source>
</evidence>
<reference evidence="3" key="1">
    <citation type="submission" date="2022-03" db="EMBL/GenBank/DDBJ databases">
        <authorList>
            <person name="Alioto T."/>
            <person name="Alioto T."/>
            <person name="Gomez Garrido J."/>
        </authorList>
    </citation>
    <scope>NUCLEOTIDE SEQUENCE</scope>
</reference>
<dbReference type="EMBL" id="OW240913">
    <property type="protein sequence ID" value="CAH2256048.1"/>
    <property type="molecule type" value="Genomic_DNA"/>
</dbReference>
<evidence type="ECO:0000256" key="1">
    <source>
        <dbReference type="SAM" id="MobiDB-lite"/>
    </source>
</evidence>
<gene>
    <name evidence="3" type="ORF">PECUL_23A011682</name>
</gene>
<protein>
    <submittedName>
        <fullName evidence="3">ALK tyrosine kinase receptor</fullName>
    </submittedName>
</protein>
<keyword evidence="3" id="KW-0418">Kinase</keyword>
<keyword evidence="2" id="KW-0732">Signal</keyword>
<keyword evidence="3" id="KW-0808">Transferase</keyword>
<feature type="region of interest" description="Disordered" evidence="1">
    <location>
        <begin position="163"/>
        <end position="185"/>
    </location>
</feature>
<evidence type="ECO:0000256" key="2">
    <source>
        <dbReference type="SAM" id="SignalP"/>
    </source>
</evidence>
<keyword evidence="3" id="KW-0675">Receptor</keyword>
<feature type="signal peptide" evidence="2">
    <location>
        <begin position="1"/>
        <end position="22"/>
    </location>
</feature>
<name>A0AAD1VVP8_PELCU</name>
<sequence>MKVCDGLLMVTALLASFLEVSALSLERRPVLASHSRAHQGPKEPGFTRMKRKNLAVDFVIPAAFRNSLRDLLGLFPAGTATTNFQAISSLSLDCWPLVRSFSQHGILHHHQDLKKEQMFPGRQPALLSKVLKSGFLKSLRRSKQLLLEVGEDMVRDGCGVDWEPRATGEGRNDSNGVPAGEPQNSAMKRKLEFNLTELFSWWIKSKEGRLRIRLMPQRSALYPGREESLSTALRASHPKLTFQILRKGE</sequence>
<feature type="chain" id="PRO_5042160675" evidence="2">
    <location>
        <begin position="23"/>
        <end position="249"/>
    </location>
</feature>
<organism evidence="3 4">
    <name type="scientific">Pelobates cultripes</name>
    <name type="common">Western spadefoot toad</name>
    <dbReference type="NCBI Taxonomy" id="61616"/>
    <lineage>
        <taxon>Eukaryota</taxon>
        <taxon>Metazoa</taxon>
        <taxon>Chordata</taxon>
        <taxon>Craniata</taxon>
        <taxon>Vertebrata</taxon>
        <taxon>Euteleostomi</taxon>
        <taxon>Amphibia</taxon>
        <taxon>Batrachia</taxon>
        <taxon>Anura</taxon>
        <taxon>Pelobatoidea</taxon>
        <taxon>Pelobatidae</taxon>
        <taxon>Pelobates</taxon>
    </lineage>
</organism>
<dbReference type="AlphaFoldDB" id="A0AAD1VVP8"/>
<dbReference type="GO" id="GO:0016301">
    <property type="term" value="F:kinase activity"/>
    <property type="evidence" value="ECO:0007669"/>
    <property type="project" value="UniProtKB-KW"/>
</dbReference>
<accession>A0AAD1VVP8</accession>
<dbReference type="Proteomes" id="UP001295444">
    <property type="component" value="Chromosome 02"/>
</dbReference>